<evidence type="ECO:0000313" key="1">
    <source>
        <dbReference type="EnsemblMetazoa" id="RPRC006432-PA"/>
    </source>
</evidence>
<evidence type="ECO:0000313" key="2">
    <source>
        <dbReference type="Proteomes" id="UP000015103"/>
    </source>
</evidence>
<dbReference type="VEuPathDB" id="VectorBase:RPRC006432"/>
<proteinExistence type="predicted"/>
<protein>
    <submittedName>
        <fullName evidence="1">Uncharacterized protein</fullName>
    </submittedName>
</protein>
<name>T1HQW2_RHOPR</name>
<sequence length="145" mass="15949">MAIPLIIGFKIASAVVAAMSALKVLVVKTVLVSGLALIAAAALTAKYVYEKIMMQHQAVQSPPYHFGHQQKTQVTWEPFYETPGGLSDFQQDLQGQYSNPLDDSTSTDKHNASAFGYINLAVERKSLPYRPPQLFKTTVYKSTVN</sequence>
<dbReference type="EMBL" id="ACPB03020827">
    <property type="status" value="NOT_ANNOTATED_CDS"/>
    <property type="molecule type" value="Genomic_DNA"/>
</dbReference>
<keyword evidence="2" id="KW-1185">Reference proteome</keyword>
<dbReference type="InParanoid" id="T1HQW2"/>
<dbReference type="HOGENOM" id="CLU_1789250_0_0_1"/>
<dbReference type="EnsemblMetazoa" id="RPRC006432-RA">
    <property type="protein sequence ID" value="RPRC006432-PA"/>
    <property type="gene ID" value="RPRC006432"/>
</dbReference>
<reference evidence="1" key="1">
    <citation type="submission" date="2015-05" db="UniProtKB">
        <authorList>
            <consortium name="EnsemblMetazoa"/>
        </authorList>
    </citation>
    <scope>IDENTIFICATION</scope>
</reference>
<accession>T1HQW2</accession>
<dbReference type="Proteomes" id="UP000015103">
    <property type="component" value="Unassembled WGS sequence"/>
</dbReference>
<organism evidence="1 2">
    <name type="scientific">Rhodnius prolixus</name>
    <name type="common">Triatomid bug</name>
    <dbReference type="NCBI Taxonomy" id="13249"/>
    <lineage>
        <taxon>Eukaryota</taxon>
        <taxon>Metazoa</taxon>
        <taxon>Ecdysozoa</taxon>
        <taxon>Arthropoda</taxon>
        <taxon>Hexapoda</taxon>
        <taxon>Insecta</taxon>
        <taxon>Pterygota</taxon>
        <taxon>Neoptera</taxon>
        <taxon>Paraneoptera</taxon>
        <taxon>Hemiptera</taxon>
        <taxon>Heteroptera</taxon>
        <taxon>Panheteroptera</taxon>
        <taxon>Cimicomorpha</taxon>
        <taxon>Reduviidae</taxon>
        <taxon>Triatominae</taxon>
        <taxon>Rhodnius</taxon>
    </lineage>
</organism>
<dbReference type="AlphaFoldDB" id="T1HQW2"/>
<dbReference type="OMA" id="WEPFYET"/>